<dbReference type="Pfam" id="PF17100">
    <property type="entry name" value="NACHT_N"/>
    <property type="match status" value="1"/>
</dbReference>
<proteinExistence type="predicted"/>
<evidence type="ECO:0000256" key="2">
    <source>
        <dbReference type="SAM" id="MobiDB-lite"/>
    </source>
</evidence>
<dbReference type="Pfam" id="PF12796">
    <property type="entry name" value="Ank_2"/>
    <property type="match status" value="1"/>
</dbReference>
<evidence type="ECO:0000259" key="3">
    <source>
        <dbReference type="Pfam" id="PF17100"/>
    </source>
</evidence>
<evidence type="ECO:0000259" key="5">
    <source>
        <dbReference type="Pfam" id="PF24883"/>
    </source>
</evidence>
<evidence type="ECO:0000313" key="7">
    <source>
        <dbReference type="Proteomes" id="UP001239445"/>
    </source>
</evidence>
<dbReference type="InterPro" id="IPR056884">
    <property type="entry name" value="NPHP3-like_N"/>
</dbReference>
<dbReference type="InterPro" id="IPR054471">
    <property type="entry name" value="GPIID_WHD"/>
</dbReference>
<feature type="region of interest" description="Disordered" evidence="2">
    <location>
        <begin position="1030"/>
        <end position="1068"/>
    </location>
</feature>
<gene>
    <name evidence="6" type="ORF">QBC47DRAFT_342319</name>
</gene>
<feature type="domain" description="Nephrocystin 3-like N-terminal" evidence="5">
    <location>
        <begin position="382"/>
        <end position="558"/>
    </location>
</feature>
<protein>
    <recommendedName>
        <fullName evidence="8">NWD NACHT-NTPase N-terminal domain-containing protein</fullName>
    </recommendedName>
</protein>
<dbReference type="Proteomes" id="UP001239445">
    <property type="component" value="Unassembled WGS sequence"/>
</dbReference>
<dbReference type="AlphaFoldDB" id="A0AAJ0BI03"/>
<feature type="region of interest" description="Disordered" evidence="2">
    <location>
        <begin position="971"/>
        <end position="1002"/>
    </location>
</feature>
<dbReference type="SUPFAM" id="SSF48403">
    <property type="entry name" value="Ankyrin repeat"/>
    <property type="match status" value="1"/>
</dbReference>
<organism evidence="6 7">
    <name type="scientific">Echria macrotheca</name>
    <dbReference type="NCBI Taxonomy" id="438768"/>
    <lineage>
        <taxon>Eukaryota</taxon>
        <taxon>Fungi</taxon>
        <taxon>Dikarya</taxon>
        <taxon>Ascomycota</taxon>
        <taxon>Pezizomycotina</taxon>
        <taxon>Sordariomycetes</taxon>
        <taxon>Sordariomycetidae</taxon>
        <taxon>Sordariales</taxon>
        <taxon>Schizotheciaceae</taxon>
        <taxon>Echria</taxon>
    </lineage>
</organism>
<name>A0AAJ0BI03_9PEZI</name>
<accession>A0AAJ0BI03</accession>
<dbReference type="PANTHER" id="PTHR10039">
    <property type="entry name" value="AMELOGENIN"/>
    <property type="match status" value="1"/>
</dbReference>
<dbReference type="InterPro" id="IPR036770">
    <property type="entry name" value="Ankyrin_rpt-contain_sf"/>
</dbReference>
<dbReference type="Gene3D" id="3.40.50.300">
    <property type="entry name" value="P-loop containing nucleotide triphosphate hydrolases"/>
    <property type="match status" value="1"/>
</dbReference>
<feature type="domain" description="NWD NACHT-NTPase N-terminal" evidence="3">
    <location>
        <begin position="91"/>
        <end position="303"/>
    </location>
</feature>
<dbReference type="Pfam" id="PF24883">
    <property type="entry name" value="NPHP3_N"/>
    <property type="match status" value="1"/>
</dbReference>
<dbReference type="InterPro" id="IPR002110">
    <property type="entry name" value="Ankyrin_rpt"/>
</dbReference>
<evidence type="ECO:0000313" key="6">
    <source>
        <dbReference type="EMBL" id="KAK1757207.1"/>
    </source>
</evidence>
<evidence type="ECO:0000259" key="4">
    <source>
        <dbReference type="Pfam" id="PF22939"/>
    </source>
</evidence>
<dbReference type="EMBL" id="MU839831">
    <property type="protein sequence ID" value="KAK1757207.1"/>
    <property type="molecule type" value="Genomic_DNA"/>
</dbReference>
<comment type="caution">
    <text evidence="6">The sequence shown here is derived from an EMBL/GenBank/DDBJ whole genome shotgun (WGS) entry which is preliminary data.</text>
</comment>
<sequence length="1095" mass="121063">MGRVRRFAAHVLHRGGDGKPAEFGTAGLVRSTLAQPVLHRPLPTHSPETGIQPADLEKHPVLVPIPEGPKPLDTPPPSPLQEDASSCRDPSIWARAFRHFWQTRPELAKHYAEHLESLGREAGDSNGAASSTTLQTIEGIVQKLQHHREQKQWKISLAGTGWDIKVREQAEKFAKFLLWSDPIVKNALSAQPYAALAWSGVSFALSLLTTGTSQHAAMLHGFDVVNNTLVYWHVCEETYLGTPDQPEHKDLVAVVTKLYSLLIEYQARAISHLSQRQLARAWEKIANGNEWVDRIRQIEAENERCRRMIDPLRERQIQQQASEQLRVMQESQVILGEIRAALDEARTQSQSRYEDKLERALLQDLASGYEGFKNLNPPRVGGTCEWFFRDQGFREWRDRSTSGVLWVSAGPGCGKSVLSRALIDEGRLSTHVTTSTVCHFFFKEGDERRTSAAAALSAIVHQLLTQSEDPNLVNDAVRRHKSYGNTLGTNVSELWQILAHHVSRPEAGEVICVLDAVDECDENDREILFAHIRALYSSWNAEEREQPSGSLKFLLTSRPHDGLDLVLRQLSETGALVHVDGDKASGLIGDEINLVIDTKLAVITAGFDAQDRACIAARLKSMQHRTYLWLHLVLDIVEKRPSRFGRACDLEEFLSTLPVAVSDAYERILGRTLEPRQTRTLLGLVLAAQRPLTVDEANMALTLALDLDRNKKPPATLQGLRPWPANRFTTVVQNLCGLLVSVTDSKLYLLHQSARDFLLDPPPSHGWQASISSAQIHETMFRVCAQYLDVSPPLPPLYWGEEYHALQQRYPFLAYAAAYWPTHYLAAAHNASRAARSDITAADEQDEEEQALSLCQPQYSRIWLPHHLQSSYLRWWTWTPVAVASYFGLAPVVARLLPSSSSEPKLDINAKCSDFGTALQTAAAGGHEAVVRLLLTHDSDAVDIASAITIAADRGHQHLVALLSGSGCSGPASCSASHPDSHHDLQDPPTVNSGGGGDSDRSIHVRSAANMDMAAMFPEPFRSLEDISVQAGPGPRLHEGMASSSSSRRGTVANADEEGNSLSSSTPWIGDGVDGTFVDMPAWDMSGISWFDDDF</sequence>
<keyword evidence="7" id="KW-1185">Reference proteome</keyword>
<dbReference type="Pfam" id="PF22939">
    <property type="entry name" value="WHD_GPIID"/>
    <property type="match status" value="1"/>
</dbReference>
<dbReference type="SUPFAM" id="SSF52540">
    <property type="entry name" value="P-loop containing nucleoside triphosphate hydrolases"/>
    <property type="match status" value="1"/>
</dbReference>
<feature type="region of interest" description="Disordered" evidence="2">
    <location>
        <begin position="61"/>
        <end position="86"/>
    </location>
</feature>
<dbReference type="PANTHER" id="PTHR10039:SF17">
    <property type="entry name" value="FUNGAL STAND N-TERMINAL GOODBYE DOMAIN-CONTAINING PROTEIN-RELATED"/>
    <property type="match status" value="1"/>
</dbReference>
<feature type="compositionally biased region" description="Pro residues" evidence="2">
    <location>
        <begin position="66"/>
        <end position="79"/>
    </location>
</feature>
<evidence type="ECO:0000256" key="1">
    <source>
        <dbReference type="ARBA" id="ARBA00022737"/>
    </source>
</evidence>
<reference evidence="6" key="1">
    <citation type="submission" date="2023-06" db="EMBL/GenBank/DDBJ databases">
        <title>Genome-scale phylogeny and comparative genomics of the fungal order Sordariales.</title>
        <authorList>
            <consortium name="Lawrence Berkeley National Laboratory"/>
            <person name="Hensen N."/>
            <person name="Bonometti L."/>
            <person name="Westerberg I."/>
            <person name="Brannstrom I.O."/>
            <person name="Guillou S."/>
            <person name="Cros-Aarteil S."/>
            <person name="Calhoun S."/>
            <person name="Haridas S."/>
            <person name="Kuo A."/>
            <person name="Mondo S."/>
            <person name="Pangilinan J."/>
            <person name="Riley R."/>
            <person name="Labutti K."/>
            <person name="Andreopoulos B."/>
            <person name="Lipzen A."/>
            <person name="Chen C."/>
            <person name="Yanf M."/>
            <person name="Daum C."/>
            <person name="Ng V."/>
            <person name="Clum A."/>
            <person name="Steindorff A."/>
            <person name="Ohm R."/>
            <person name="Martin F."/>
            <person name="Silar P."/>
            <person name="Natvig D."/>
            <person name="Lalanne C."/>
            <person name="Gautier V."/>
            <person name="Ament-Velasquez S.L."/>
            <person name="Kruys A."/>
            <person name="Hutchinson M.I."/>
            <person name="Powell A.J."/>
            <person name="Barry K."/>
            <person name="Miller A.N."/>
            <person name="Grigoriev I.V."/>
            <person name="Debuchy R."/>
            <person name="Gladieux P."/>
            <person name="Thoren M.H."/>
            <person name="Johannesson H."/>
        </authorList>
    </citation>
    <scope>NUCLEOTIDE SEQUENCE</scope>
    <source>
        <strain evidence="6">PSN4</strain>
    </source>
</reference>
<dbReference type="InterPro" id="IPR027417">
    <property type="entry name" value="P-loop_NTPase"/>
</dbReference>
<feature type="domain" description="GPI inositol-deacylase winged helix" evidence="4">
    <location>
        <begin position="676"/>
        <end position="760"/>
    </location>
</feature>
<evidence type="ECO:0008006" key="8">
    <source>
        <dbReference type="Google" id="ProtNLM"/>
    </source>
</evidence>
<keyword evidence="1" id="KW-0677">Repeat</keyword>
<dbReference type="InterPro" id="IPR031359">
    <property type="entry name" value="NACHT_N"/>
</dbReference>
<dbReference type="Gene3D" id="1.25.40.20">
    <property type="entry name" value="Ankyrin repeat-containing domain"/>
    <property type="match status" value="1"/>
</dbReference>